<keyword evidence="1" id="KW-0804">Transcription</keyword>
<evidence type="ECO:0000313" key="3">
    <source>
        <dbReference type="Proteomes" id="UP000054477"/>
    </source>
</evidence>
<evidence type="ECO:0000256" key="1">
    <source>
        <dbReference type="RuleBase" id="RU364024"/>
    </source>
</evidence>
<accession>A0A0C9WUT0</accession>
<keyword evidence="1" id="KW-0227">DNA damage</keyword>
<dbReference type="GO" id="GO:0003690">
    <property type="term" value="F:double-stranded DNA binding"/>
    <property type="evidence" value="ECO:0007669"/>
    <property type="project" value="TreeGrafter"/>
</dbReference>
<comment type="subcellular location">
    <subcellularLocation>
        <location evidence="1">Nucleus</location>
    </subcellularLocation>
</comment>
<sequence length="141" mass="15983">MSESNSKDDAGRRQSRRVALAGVVFATSSPDDQKGFVAVEPDISLHSLLQTAVLNPFSSRKYRFPNLVGAINRDSVKEVLLNRISVDQVWLLGLRALGERQIINYLITPAHPRMRKNVRQCIRSIVLALNLMAFERILYYE</sequence>
<dbReference type="AlphaFoldDB" id="A0A0C9WUT0"/>
<dbReference type="STRING" id="1095629.A0A0C9WUT0"/>
<protein>
    <recommendedName>
        <fullName evidence="1">RNA polymerase II transcription factor B subunit 2</fullName>
    </recommendedName>
</protein>
<reference evidence="3" key="2">
    <citation type="submission" date="2015-01" db="EMBL/GenBank/DDBJ databases">
        <title>Evolutionary Origins and Diversification of the Mycorrhizal Mutualists.</title>
        <authorList>
            <consortium name="DOE Joint Genome Institute"/>
            <consortium name="Mycorrhizal Genomics Consortium"/>
            <person name="Kohler A."/>
            <person name="Kuo A."/>
            <person name="Nagy L.G."/>
            <person name="Floudas D."/>
            <person name="Copeland A."/>
            <person name="Barry K.W."/>
            <person name="Cichocki N."/>
            <person name="Veneault-Fourrey C."/>
            <person name="LaButti K."/>
            <person name="Lindquist E.A."/>
            <person name="Lipzen A."/>
            <person name="Lundell T."/>
            <person name="Morin E."/>
            <person name="Murat C."/>
            <person name="Riley R."/>
            <person name="Ohm R."/>
            <person name="Sun H."/>
            <person name="Tunlid A."/>
            <person name="Henrissat B."/>
            <person name="Grigoriev I.V."/>
            <person name="Hibbett D.S."/>
            <person name="Martin F."/>
        </authorList>
    </citation>
    <scope>NUCLEOTIDE SEQUENCE [LARGE SCALE GENOMIC DNA]</scope>
    <source>
        <strain evidence="3">LaAM-08-1</strain>
    </source>
</reference>
<dbReference type="GO" id="GO:0000439">
    <property type="term" value="C:transcription factor TFIIH core complex"/>
    <property type="evidence" value="ECO:0007669"/>
    <property type="project" value="InterPro"/>
</dbReference>
<gene>
    <name evidence="2" type="ORF">K443DRAFT_5727</name>
</gene>
<reference evidence="2 3" key="1">
    <citation type="submission" date="2014-04" db="EMBL/GenBank/DDBJ databases">
        <authorList>
            <consortium name="DOE Joint Genome Institute"/>
            <person name="Kuo A."/>
            <person name="Kohler A."/>
            <person name="Nagy L.G."/>
            <person name="Floudas D."/>
            <person name="Copeland A."/>
            <person name="Barry K.W."/>
            <person name="Cichocki N."/>
            <person name="Veneault-Fourrey C."/>
            <person name="LaButti K."/>
            <person name="Lindquist E.A."/>
            <person name="Lipzen A."/>
            <person name="Lundell T."/>
            <person name="Morin E."/>
            <person name="Murat C."/>
            <person name="Sun H."/>
            <person name="Tunlid A."/>
            <person name="Henrissat B."/>
            <person name="Grigoriev I.V."/>
            <person name="Hibbett D.S."/>
            <person name="Martin F."/>
            <person name="Nordberg H.P."/>
            <person name="Cantor M.N."/>
            <person name="Hua S.X."/>
        </authorList>
    </citation>
    <scope>NUCLEOTIDE SEQUENCE [LARGE SCALE GENOMIC DNA]</scope>
    <source>
        <strain evidence="2 3">LaAM-08-1</strain>
    </source>
</reference>
<dbReference type="PANTHER" id="PTHR13152:SF0">
    <property type="entry name" value="GENERAL TRANSCRIPTION FACTOR IIH SUBUNIT 4"/>
    <property type="match status" value="1"/>
</dbReference>
<dbReference type="HOGENOM" id="CLU_1825602_0_0_1"/>
<dbReference type="GO" id="GO:0005675">
    <property type="term" value="C:transcription factor TFIIH holo complex"/>
    <property type="evidence" value="ECO:0007669"/>
    <property type="project" value="TreeGrafter"/>
</dbReference>
<dbReference type="Proteomes" id="UP000054477">
    <property type="component" value="Unassembled WGS sequence"/>
</dbReference>
<dbReference type="GO" id="GO:0001671">
    <property type="term" value="F:ATPase activator activity"/>
    <property type="evidence" value="ECO:0007669"/>
    <property type="project" value="InterPro"/>
</dbReference>
<keyword evidence="3" id="KW-1185">Reference proteome</keyword>
<organism evidence="2 3">
    <name type="scientific">Laccaria amethystina LaAM-08-1</name>
    <dbReference type="NCBI Taxonomy" id="1095629"/>
    <lineage>
        <taxon>Eukaryota</taxon>
        <taxon>Fungi</taxon>
        <taxon>Dikarya</taxon>
        <taxon>Basidiomycota</taxon>
        <taxon>Agaricomycotina</taxon>
        <taxon>Agaricomycetes</taxon>
        <taxon>Agaricomycetidae</taxon>
        <taxon>Agaricales</taxon>
        <taxon>Agaricineae</taxon>
        <taxon>Hydnangiaceae</taxon>
        <taxon>Laccaria</taxon>
    </lineage>
</organism>
<name>A0A0C9WUT0_9AGAR</name>
<dbReference type="EMBL" id="KN838585">
    <property type="protein sequence ID" value="KIK03000.1"/>
    <property type="molecule type" value="Genomic_DNA"/>
</dbReference>
<keyword evidence="1" id="KW-0539">Nucleus</keyword>
<dbReference type="GO" id="GO:0006289">
    <property type="term" value="P:nucleotide-excision repair"/>
    <property type="evidence" value="ECO:0007669"/>
    <property type="project" value="InterPro"/>
</dbReference>
<proteinExistence type="inferred from homology"/>
<dbReference type="Pfam" id="PF03849">
    <property type="entry name" value="Tfb2"/>
    <property type="match status" value="1"/>
</dbReference>
<dbReference type="OrthoDB" id="10556062at2759"/>
<keyword evidence="1" id="KW-0234">DNA repair</keyword>
<comment type="function">
    <text evidence="1">Component of the general transcription and DNA repair factor IIH (TFIIH) core complex which is involved in general and transcription-coupled nucleotide excision repair (NER) of damaged DNA.</text>
</comment>
<dbReference type="PANTHER" id="PTHR13152">
    <property type="entry name" value="TFIIH, POLYPEPTIDE 4"/>
    <property type="match status" value="1"/>
</dbReference>
<dbReference type="InterPro" id="IPR004598">
    <property type="entry name" value="TFIIH_p52/Tfb2"/>
</dbReference>
<comment type="similarity">
    <text evidence="1">Belongs to the TFB2 family.</text>
</comment>
<evidence type="ECO:0000313" key="2">
    <source>
        <dbReference type="EMBL" id="KIK03000.1"/>
    </source>
</evidence>
<keyword evidence="1" id="KW-0805">Transcription regulation</keyword>